<dbReference type="PRINTS" id="PR00364">
    <property type="entry name" value="DISEASERSIST"/>
</dbReference>
<gene>
    <name evidence="9" type="ORF">FSB_LOCUS30235</name>
</gene>
<dbReference type="GO" id="GO:0006952">
    <property type="term" value="P:defense response"/>
    <property type="evidence" value="ECO:0007669"/>
    <property type="project" value="UniProtKB-KW"/>
</dbReference>
<dbReference type="Gene3D" id="3.80.10.10">
    <property type="entry name" value="Ribonuclease Inhibitor"/>
    <property type="match status" value="1"/>
</dbReference>
<evidence type="ECO:0000256" key="2">
    <source>
        <dbReference type="ARBA" id="ARBA00022614"/>
    </source>
</evidence>
<keyword evidence="3" id="KW-0677">Repeat</keyword>
<protein>
    <recommendedName>
        <fullName evidence="8">AAA+ ATPase domain-containing protein</fullName>
    </recommendedName>
</protein>
<dbReference type="PANTHER" id="PTHR33463:SF202">
    <property type="entry name" value="NB-ARC DOMAIN-CONTAINING PROTEIN"/>
    <property type="match status" value="1"/>
</dbReference>
<evidence type="ECO:0000256" key="6">
    <source>
        <dbReference type="ARBA" id="ARBA00022840"/>
    </source>
</evidence>
<organism evidence="9">
    <name type="scientific">Fagus sylvatica</name>
    <name type="common">Beechnut</name>
    <dbReference type="NCBI Taxonomy" id="28930"/>
    <lineage>
        <taxon>Eukaryota</taxon>
        <taxon>Viridiplantae</taxon>
        <taxon>Streptophyta</taxon>
        <taxon>Embryophyta</taxon>
        <taxon>Tracheophyta</taxon>
        <taxon>Spermatophyta</taxon>
        <taxon>Magnoliopsida</taxon>
        <taxon>eudicotyledons</taxon>
        <taxon>Gunneridae</taxon>
        <taxon>Pentapetalae</taxon>
        <taxon>rosids</taxon>
        <taxon>fabids</taxon>
        <taxon>Fagales</taxon>
        <taxon>Fagaceae</taxon>
        <taxon>Fagus</taxon>
    </lineage>
</organism>
<feature type="coiled-coil region" evidence="7">
    <location>
        <begin position="37"/>
        <end position="64"/>
    </location>
</feature>
<dbReference type="InterPro" id="IPR036388">
    <property type="entry name" value="WH-like_DNA-bd_sf"/>
</dbReference>
<proteinExistence type="inferred from homology"/>
<reference evidence="9" key="1">
    <citation type="submission" date="2018-02" db="EMBL/GenBank/DDBJ databases">
        <authorList>
            <person name="Cohen D.B."/>
            <person name="Kent A.D."/>
        </authorList>
    </citation>
    <scope>NUCLEOTIDE SEQUENCE</scope>
</reference>
<keyword evidence="4" id="KW-0547">Nucleotide-binding</keyword>
<feature type="domain" description="AAA+ ATPase" evidence="8">
    <location>
        <begin position="174"/>
        <end position="324"/>
    </location>
</feature>
<evidence type="ECO:0000256" key="4">
    <source>
        <dbReference type="ARBA" id="ARBA00022741"/>
    </source>
</evidence>
<evidence type="ECO:0000259" key="8">
    <source>
        <dbReference type="SMART" id="SM00382"/>
    </source>
</evidence>
<dbReference type="Gene3D" id="1.10.8.430">
    <property type="entry name" value="Helical domain of apoptotic protease-activating factors"/>
    <property type="match status" value="2"/>
</dbReference>
<feature type="domain" description="AAA+ ATPase" evidence="8">
    <location>
        <begin position="687"/>
        <end position="825"/>
    </location>
</feature>
<dbReference type="FunFam" id="1.10.10.10:FF:000322">
    <property type="entry name" value="Probable disease resistance protein At1g63360"/>
    <property type="match status" value="1"/>
</dbReference>
<dbReference type="Gene3D" id="3.40.50.300">
    <property type="entry name" value="P-loop containing nucleotide triphosphate hydrolases"/>
    <property type="match status" value="2"/>
</dbReference>
<dbReference type="InterPro" id="IPR050905">
    <property type="entry name" value="Plant_NBS-LRR"/>
</dbReference>
<dbReference type="InterPro" id="IPR003593">
    <property type="entry name" value="AAA+_ATPase"/>
</dbReference>
<accession>A0A2N9GS97</accession>
<dbReference type="InterPro" id="IPR042197">
    <property type="entry name" value="Apaf_helical"/>
</dbReference>
<name>A0A2N9GS97_FAGSY</name>
<dbReference type="GO" id="GO:0043531">
    <property type="term" value="F:ADP binding"/>
    <property type="evidence" value="ECO:0007669"/>
    <property type="project" value="InterPro"/>
</dbReference>
<keyword evidence="2" id="KW-0433">Leucine-rich repeat</keyword>
<dbReference type="Pfam" id="PF23559">
    <property type="entry name" value="WHD_DRP"/>
    <property type="match status" value="1"/>
</dbReference>
<keyword evidence="5" id="KW-0611">Plant defense</keyword>
<sequence length="1358" mass="152973">MEVVAAVVSALVTETGKLLYRCACSKISTAVNLPSNLAVLVKEMDNLMDRRMEVKDEKEVAEKEGNKIRAQVDKWLEDVDNLQLRVNPIQEKMVNMKKPFACFLKCSMRCRAGEVEAIREEIKRLLEAGSFPTGMVHPTRRPRAVEHIPVPSIRGQTTASKLLDETMELLYDDEVGRIGIWGLGGIGKTTLVNNLNNELKTTSTQPFSIVIWAKVSKNLDIKHVQTQIARRLLWEPQMGESEQEMAIRLHQRLKNEKFVLILDDLWEEIDLDILGVPRPEEHEEIKPFAEAIARECCGLPLAINIVGVAMRRKTRVELWECTLKQLQRSVPIVDGMEAKVYMSFKLSYDSLDGNSIKSCFLYCSLFSEDFSIELSELVQCWLAEGLIDEQQNFVDSINRGVDLIERLKDSCLLEDGVEEGTVKMHDLVRDVAIWISESSEDGCKSLVRSGIKLSEISVQDLSKLNSNSHQRVSFMDNEITRLPDSVIQCSEASSLLLQHNLALEMVPARFLQGFIALRLLNLEQSHTEVITEDPFVHFFDTSSVKCLASHIAIFPGMEVVAAVVGALVTETGKLLCGCACSKISTAVNLPSNLAVLLRVNPIQEKMDNMKKPFACFLKCSMRCRAGEVEAIREEIKRLLEAGSFPTGMVHPTRRPRAVEHIPVPSIRGQTTASKLLDETMELLYDDEVGRIGIWGLGGIGKTTLVNNLNNELKTTSTQPFSIVIWAKVSKNLDIKHVQTQIARRLLWEPQMGESEQEMAIRLHQRLKNEKFVLILDDLWEEIDLDILGVPRPEEHEGCKIILTSRRMEVCRKMKTDKEVKMNVLNDEETWQLFCQNAGDVVHLEEIKPFAEAIARECCGLPLAINIVGAAMRRKTRVELWEYTLKQLQRLTAYLQCWLAEGLIDEQQNFVDSINRGVDLIERLKDSCLLEDGVEEGTVKMHDLVRDVAIWISESSEDGCKSLVRSGIKLSEISVQDLSKLNSNSHQRVSFMDNKITRLPDSVIQCSEASSLLLQHNLALEMVPVRFLQGFIALRLLNLGNTRIQSLPPSLLQLGDLRALLLRNCSSLGELPPLGGFSRLQMLNLGGTGIRELPRGLENLCNLKLLDLSDTENLKTIQAGIISRLSCLEDLQLKNSAYHFHFNGEEKRGDTTFEDLRSGDGLFILSITFKSIPRLSSEDVSWIKRLRAFQIFIGQPPLDFHPRITTTNEKIVIIGRVDFPQESIKELWCIAKSLVLDNCRGLNKMVKDLAINIGGCFDGLSSLTITGDNMSLRPTGQWAASCDLLPNLEELIIKGLNELESISELAGYLGLRFLRLKIIEVRGCSDIKYLFSHGDFFRALPNRELLLPKQEIKEVAVLR</sequence>
<dbReference type="GO" id="GO:0005524">
    <property type="term" value="F:ATP binding"/>
    <property type="evidence" value="ECO:0007669"/>
    <property type="project" value="UniProtKB-KW"/>
</dbReference>
<dbReference type="SUPFAM" id="SSF52540">
    <property type="entry name" value="P-loop containing nucleoside triphosphate hydrolases"/>
    <property type="match status" value="2"/>
</dbReference>
<evidence type="ECO:0000256" key="5">
    <source>
        <dbReference type="ARBA" id="ARBA00022821"/>
    </source>
</evidence>
<dbReference type="SMART" id="SM00382">
    <property type="entry name" value="AAA"/>
    <property type="match status" value="2"/>
</dbReference>
<dbReference type="InterPro" id="IPR032675">
    <property type="entry name" value="LRR_dom_sf"/>
</dbReference>
<comment type="similarity">
    <text evidence="1">Belongs to the disease resistance NB-LRR family.</text>
</comment>
<dbReference type="Gene3D" id="1.10.10.10">
    <property type="entry name" value="Winged helix-like DNA-binding domain superfamily/Winged helix DNA-binding domain"/>
    <property type="match status" value="1"/>
</dbReference>
<evidence type="ECO:0000256" key="7">
    <source>
        <dbReference type="SAM" id="Coils"/>
    </source>
</evidence>
<dbReference type="InterPro" id="IPR058922">
    <property type="entry name" value="WHD_DRP"/>
</dbReference>
<evidence type="ECO:0000256" key="1">
    <source>
        <dbReference type="ARBA" id="ARBA00008894"/>
    </source>
</evidence>
<dbReference type="FunFam" id="3.40.50.300:FF:001091">
    <property type="entry name" value="Probable disease resistance protein At1g61300"/>
    <property type="match status" value="2"/>
</dbReference>
<keyword evidence="6" id="KW-0067">ATP-binding</keyword>
<dbReference type="InterPro" id="IPR027417">
    <property type="entry name" value="P-loop_NTPase"/>
</dbReference>
<evidence type="ECO:0000256" key="3">
    <source>
        <dbReference type="ARBA" id="ARBA00022737"/>
    </source>
</evidence>
<dbReference type="InterPro" id="IPR002182">
    <property type="entry name" value="NB-ARC"/>
</dbReference>
<evidence type="ECO:0000313" key="9">
    <source>
        <dbReference type="EMBL" id="SPD02353.1"/>
    </source>
</evidence>
<keyword evidence="7" id="KW-0175">Coiled coil</keyword>
<dbReference type="PANTHER" id="PTHR33463">
    <property type="entry name" value="NB-ARC DOMAIN-CONTAINING PROTEIN-RELATED"/>
    <property type="match status" value="1"/>
</dbReference>
<dbReference type="SUPFAM" id="SSF52058">
    <property type="entry name" value="L domain-like"/>
    <property type="match status" value="2"/>
</dbReference>
<dbReference type="EMBL" id="OIVN01002294">
    <property type="protein sequence ID" value="SPD02353.1"/>
    <property type="molecule type" value="Genomic_DNA"/>
</dbReference>
<dbReference type="Pfam" id="PF00931">
    <property type="entry name" value="NB-ARC"/>
    <property type="match status" value="2"/>
</dbReference>